<dbReference type="SUPFAM" id="SSF56524">
    <property type="entry name" value="Oxidoreductase molybdopterin-binding domain"/>
    <property type="match status" value="1"/>
</dbReference>
<feature type="domain" description="Oxidoreductase molybdopterin-binding" evidence="2">
    <location>
        <begin position="284"/>
        <end position="411"/>
    </location>
</feature>
<dbReference type="PANTHER" id="PTHR43032">
    <property type="entry name" value="PROTEIN-METHIONINE-SULFOXIDE REDUCTASE"/>
    <property type="match status" value="1"/>
</dbReference>
<comment type="caution">
    <text evidence="3">The sequence shown here is derived from an EMBL/GenBank/DDBJ whole genome shotgun (WGS) entry which is preliminary data.</text>
</comment>
<dbReference type="GO" id="GO:0022904">
    <property type="term" value="P:respiratory electron transport chain"/>
    <property type="evidence" value="ECO:0007669"/>
    <property type="project" value="InterPro"/>
</dbReference>
<dbReference type="Proteomes" id="UP000580718">
    <property type="component" value="Unassembled WGS sequence"/>
</dbReference>
<dbReference type="EMBL" id="JACIBU010000001">
    <property type="protein sequence ID" value="MBB3676392.1"/>
    <property type="molecule type" value="Genomic_DNA"/>
</dbReference>
<gene>
    <name evidence="3" type="ORF">FHX36_002127</name>
</gene>
<dbReference type="InterPro" id="IPR016174">
    <property type="entry name" value="Di-haem_cyt_TM"/>
</dbReference>
<organism evidence="3 4">
    <name type="scientific">Modestobacter versicolor</name>
    <dbReference type="NCBI Taxonomy" id="429133"/>
    <lineage>
        <taxon>Bacteria</taxon>
        <taxon>Bacillati</taxon>
        <taxon>Actinomycetota</taxon>
        <taxon>Actinomycetes</taxon>
        <taxon>Geodermatophilales</taxon>
        <taxon>Geodermatophilaceae</taxon>
        <taxon>Modestobacter</taxon>
    </lineage>
</organism>
<reference evidence="3 4" key="1">
    <citation type="submission" date="2020-08" db="EMBL/GenBank/DDBJ databases">
        <title>Sequencing the genomes of 1000 actinobacteria strains.</title>
        <authorList>
            <person name="Klenk H.-P."/>
        </authorList>
    </citation>
    <scope>NUCLEOTIDE SEQUENCE [LARGE SCALE GENOMIC DNA]</scope>
    <source>
        <strain evidence="3 4">DSM 16678</strain>
    </source>
</reference>
<feature type="transmembrane region" description="Helical" evidence="1">
    <location>
        <begin position="49"/>
        <end position="69"/>
    </location>
</feature>
<evidence type="ECO:0000256" key="1">
    <source>
        <dbReference type="SAM" id="Phobius"/>
    </source>
</evidence>
<proteinExistence type="predicted"/>
<dbReference type="RefSeq" id="WP_258372983.1">
    <property type="nucleotide sequence ID" value="NZ_JACIBU010000001.1"/>
</dbReference>
<dbReference type="InterPro" id="IPR036374">
    <property type="entry name" value="OxRdtase_Mopterin-bd_sf"/>
</dbReference>
<name>A0A839Y4V3_9ACTN</name>
<dbReference type="CDD" id="cd00321">
    <property type="entry name" value="SO_family_Moco"/>
    <property type="match status" value="1"/>
</dbReference>
<dbReference type="Gene3D" id="3.90.420.10">
    <property type="entry name" value="Oxidoreductase, molybdopterin-binding domain"/>
    <property type="match status" value="1"/>
</dbReference>
<dbReference type="InterPro" id="IPR000572">
    <property type="entry name" value="OxRdtase_Mopterin-bd_dom"/>
</dbReference>
<dbReference type="SUPFAM" id="SSF81342">
    <property type="entry name" value="Transmembrane di-heme cytochromes"/>
    <property type="match status" value="1"/>
</dbReference>
<evidence type="ECO:0000259" key="2">
    <source>
        <dbReference type="Pfam" id="PF00174"/>
    </source>
</evidence>
<feature type="transmembrane region" description="Helical" evidence="1">
    <location>
        <begin position="130"/>
        <end position="151"/>
    </location>
</feature>
<protein>
    <submittedName>
        <fullName evidence="3">DMSO/TMAO reductase YedYZ molybdopterin-dependent catalytic subunit</fullName>
    </submittedName>
</protein>
<keyword evidence="1" id="KW-1133">Transmembrane helix</keyword>
<dbReference type="PANTHER" id="PTHR43032:SF2">
    <property type="entry name" value="BLL0505 PROTEIN"/>
    <property type="match status" value="1"/>
</dbReference>
<dbReference type="GO" id="GO:0016491">
    <property type="term" value="F:oxidoreductase activity"/>
    <property type="evidence" value="ECO:0007669"/>
    <property type="project" value="InterPro"/>
</dbReference>
<keyword evidence="1" id="KW-0812">Transmembrane</keyword>
<dbReference type="InterPro" id="IPR008335">
    <property type="entry name" value="Mopterin_OxRdtase_euk"/>
</dbReference>
<dbReference type="GO" id="GO:0016020">
    <property type="term" value="C:membrane"/>
    <property type="evidence" value="ECO:0007669"/>
    <property type="project" value="InterPro"/>
</dbReference>
<sequence>MTPTVTGALDRVLGARLPAPPEQLRRGPFRRGAFASPLHSERRAARTGAFLGIAFTVCFLTGLISHWVQQPPGWFSWPASPSWLYRVTQGTHVATGLASIPLLLVKLWTVYPKLFEWPPAGSPSRAVSRLAVLVLVGTSVMQLLTGLINIAEWYPFGFFFTTTHYWTGWIAIGAVLVHVGAKAPEIRRGLARRGSPAATAGLDDEQAAELTAVDDEAETGGVPRRAFVLAAGLAVGAVTLTTVGQSFTPLARVSVLGPRIAGVGPQGLPVRQTAEKAGTTDVGADYRLVVEGPQRLELSLADLQAFPQRTERLPISCVEGWSANATWTGVRLADLLEAAGLPPGTEVTVESLQTGGLYRVSTVSAPHARSPRTLLALRLNGEELAPDHGYPVRLIAPNRPGVMQTKWVTRVAPGTGGIGG</sequence>
<keyword evidence="1" id="KW-0472">Membrane</keyword>
<feature type="transmembrane region" description="Helical" evidence="1">
    <location>
        <begin position="89"/>
        <end position="109"/>
    </location>
</feature>
<dbReference type="PRINTS" id="PR00407">
    <property type="entry name" value="EUMOPTERIN"/>
</dbReference>
<accession>A0A839Y4V3</accession>
<evidence type="ECO:0000313" key="3">
    <source>
        <dbReference type="EMBL" id="MBB3676392.1"/>
    </source>
</evidence>
<feature type="transmembrane region" description="Helical" evidence="1">
    <location>
        <begin position="163"/>
        <end position="183"/>
    </location>
</feature>
<evidence type="ECO:0000313" key="4">
    <source>
        <dbReference type="Proteomes" id="UP000580718"/>
    </source>
</evidence>
<dbReference type="Pfam" id="PF00174">
    <property type="entry name" value="Oxidored_molyb"/>
    <property type="match status" value="1"/>
</dbReference>
<dbReference type="AlphaFoldDB" id="A0A839Y4V3"/>